<dbReference type="AlphaFoldDB" id="A0AB73BVY3"/>
<comment type="caution">
    <text evidence="2">The sequence shown here is derived from an EMBL/GenBank/DDBJ whole genome shotgun (WGS) entry which is preliminary data.</text>
</comment>
<name>A0AB73BVY3_9FUSO</name>
<organism evidence="2 3">
    <name type="scientific">Fusobacterium necrophorum BL</name>
    <dbReference type="NCBI Taxonomy" id="1441732"/>
    <lineage>
        <taxon>Bacteria</taxon>
        <taxon>Fusobacteriati</taxon>
        <taxon>Fusobacteriota</taxon>
        <taxon>Fusobacteriia</taxon>
        <taxon>Fusobacteriales</taxon>
        <taxon>Fusobacteriaceae</taxon>
        <taxon>Fusobacterium</taxon>
    </lineage>
</organism>
<dbReference type="RefSeq" id="WP_051611745.1">
    <property type="nucleotide sequence ID" value="NZ_JAAC01000102.1"/>
</dbReference>
<protein>
    <recommendedName>
        <fullName evidence="1">Insertion element IS150 protein InsJ-like helix-turn-helix domain-containing protein</fullName>
    </recommendedName>
</protein>
<evidence type="ECO:0000313" key="3">
    <source>
        <dbReference type="Proteomes" id="UP000027473"/>
    </source>
</evidence>
<dbReference type="Proteomes" id="UP000027473">
    <property type="component" value="Unassembled WGS sequence"/>
</dbReference>
<reference evidence="2 3" key="1">
    <citation type="submission" date="2014-01" db="EMBL/GenBank/DDBJ databases">
        <title>Comparative genomics of Fusobacterium necrophorum wild isolates.</title>
        <authorList>
            <person name="Kittichotirat W."/>
            <person name="Bumgarner R.E."/>
            <person name="Lawrence P."/>
        </authorList>
    </citation>
    <scope>NUCLEOTIDE SEQUENCE [LARGE SCALE GENOMIC DNA]</scope>
    <source>
        <strain evidence="2 3">BL</strain>
    </source>
</reference>
<evidence type="ECO:0000313" key="2">
    <source>
        <dbReference type="EMBL" id="KDE62989.1"/>
    </source>
</evidence>
<sequence>MNIEYAIKINNNAKAATRYHTSRQQVKRWRDRYDGTIHSFLLKSRRPMIRKHKMGREKKKKAG</sequence>
<feature type="domain" description="Insertion element IS150 protein InsJ-like helix-turn-helix" evidence="1">
    <location>
        <begin position="3"/>
        <end position="34"/>
    </location>
</feature>
<dbReference type="InterPro" id="IPR055247">
    <property type="entry name" value="InsJ-like_HTH"/>
</dbReference>
<gene>
    <name evidence="2" type="ORF">FUSO3_06350</name>
</gene>
<dbReference type="Pfam" id="PF13518">
    <property type="entry name" value="HTH_28"/>
    <property type="match status" value="1"/>
</dbReference>
<dbReference type="EMBL" id="JAAC01000102">
    <property type="protein sequence ID" value="KDE62989.1"/>
    <property type="molecule type" value="Genomic_DNA"/>
</dbReference>
<accession>A0AB73BVY3</accession>
<evidence type="ECO:0000259" key="1">
    <source>
        <dbReference type="Pfam" id="PF13518"/>
    </source>
</evidence>
<proteinExistence type="predicted"/>